<sequence length="98" mass="11488">MRVLDLLQLLHDYDKNTPVRVRVGGQPVNIGQFERRIWREQPQLIFQPRASGKALKCWELMVLIDKHDWRQHFVYVQEAADVRPLFGLQAQPSGLVLN</sequence>
<proteinExistence type="predicted"/>
<gene>
    <name evidence="1" type="ORF">ACFQ5J_01365</name>
</gene>
<accession>A0ABW4E3C4</accession>
<evidence type="ECO:0000313" key="1">
    <source>
        <dbReference type="EMBL" id="MFD1483897.1"/>
    </source>
</evidence>
<keyword evidence="2" id="KW-1185">Reference proteome</keyword>
<reference evidence="2" key="1">
    <citation type="journal article" date="2019" name="Int. J. Syst. Evol. Microbiol.">
        <title>The Global Catalogue of Microorganisms (GCM) 10K type strain sequencing project: providing services to taxonomists for standard genome sequencing and annotation.</title>
        <authorList>
            <consortium name="The Broad Institute Genomics Platform"/>
            <consortium name="The Broad Institute Genome Sequencing Center for Infectious Disease"/>
            <person name="Wu L."/>
            <person name="Ma J."/>
        </authorList>
    </citation>
    <scope>NUCLEOTIDE SEQUENCE [LARGE SCALE GENOMIC DNA]</scope>
    <source>
        <strain evidence="2">CCM 8903</strain>
    </source>
</reference>
<dbReference type="Proteomes" id="UP001597252">
    <property type="component" value="Unassembled WGS sequence"/>
</dbReference>
<comment type="caution">
    <text evidence="1">The sequence shown here is derived from an EMBL/GenBank/DDBJ whole genome shotgun (WGS) entry which is preliminary data.</text>
</comment>
<name>A0ABW4E3C4_9LACO</name>
<dbReference type="RefSeq" id="WP_125748938.1">
    <property type="nucleotide sequence ID" value="NZ_JBHTON010000003.1"/>
</dbReference>
<dbReference type="EMBL" id="JBHTON010000003">
    <property type="protein sequence ID" value="MFD1483897.1"/>
    <property type="molecule type" value="Genomic_DNA"/>
</dbReference>
<evidence type="ECO:0000313" key="2">
    <source>
        <dbReference type="Proteomes" id="UP001597252"/>
    </source>
</evidence>
<protein>
    <recommendedName>
        <fullName evidence="3">Terminase</fullName>
    </recommendedName>
</protein>
<evidence type="ECO:0008006" key="3">
    <source>
        <dbReference type="Google" id="ProtNLM"/>
    </source>
</evidence>
<organism evidence="1 2">
    <name type="scientific">Lacticaseibacillus baoqingensis</name>
    <dbReference type="NCBI Taxonomy" id="2486013"/>
    <lineage>
        <taxon>Bacteria</taxon>
        <taxon>Bacillati</taxon>
        <taxon>Bacillota</taxon>
        <taxon>Bacilli</taxon>
        <taxon>Lactobacillales</taxon>
        <taxon>Lactobacillaceae</taxon>
        <taxon>Lacticaseibacillus</taxon>
    </lineage>
</organism>